<evidence type="ECO:0000313" key="4">
    <source>
        <dbReference type="Proteomes" id="UP000218810"/>
    </source>
</evidence>
<dbReference type="EMBL" id="NTGA01000031">
    <property type="protein sequence ID" value="PAY22071.1"/>
    <property type="molecule type" value="Genomic_DNA"/>
</dbReference>
<accession>A0A2A2WLL9</accession>
<feature type="chain" id="PRO_5012968822" description="DUF8021 domain-containing protein" evidence="1">
    <location>
        <begin position="27"/>
        <end position="166"/>
    </location>
</feature>
<protein>
    <recommendedName>
        <fullName evidence="2">DUF8021 domain-containing protein</fullName>
    </recommendedName>
</protein>
<feature type="signal peptide" evidence="1">
    <location>
        <begin position="1"/>
        <end position="26"/>
    </location>
</feature>
<dbReference type="Proteomes" id="UP000218810">
    <property type="component" value="Unassembled WGS sequence"/>
</dbReference>
<evidence type="ECO:0000259" key="2">
    <source>
        <dbReference type="Pfam" id="PF26061"/>
    </source>
</evidence>
<dbReference type="AlphaFoldDB" id="A0A2A2WLL9"/>
<name>A0A2A2WLL9_9ACTN</name>
<proteinExistence type="predicted"/>
<reference evidence="4" key="1">
    <citation type="submission" date="2017-09" db="EMBL/GenBank/DDBJ databases">
        <authorList>
            <person name="Zhang Y."/>
            <person name="Huang X."/>
            <person name="Liu J."/>
            <person name="Lu L."/>
            <person name="Peng K."/>
        </authorList>
    </citation>
    <scope>NUCLEOTIDE SEQUENCE [LARGE SCALE GENOMIC DNA]</scope>
    <source>
        <strain evidence="4">S-XJ-1</strain>
    </source>
</reference>
<feature type="domain" description="DUF8021" evidence="2">
    <location>
        <begin position="50"/>
        <end position="161"/>
    </location>
</feature>
<keyword evidence="4" id="KW-1185">Reference proteome</keyword>
<dbReference type="Pfam" id="PF26061">
    <property type="entry name" value="DUF8021"/>
    <property type="match status" value="1"/>
</dbReference>
<gene>
    <name evidence="3" type="ORF">CEY15_15425</name>
</gene>
<sequence>MSLLSRALGMAARASVVAVGASVASAALVGIDQRRGAVPQVPDHPGPYSPAEREAAVRMYLTALTLPAAAFRVPFAPDCVRRENGLKTGFGADHLKWDLHLHLQYSTIREVRDIVITVDPPGREGVVHADFTLVTVLGLRARVSEDFVVPSDDCLIHSIDARISLG</sequence>
<dbReference type="RefSeq" id="WP_095719172.1">
    <property type="nucleotide sequence ID" value="NZ_NTGA01000031.1"/>
</dbReference>
<organism evidence="3 4">
    <name type="scientific">Dietzia natronolimnaea</name>
    <dbReference type="NCBI Taxonomy" id="161920"/>
    <lineage>
        <taxon>Bacteria</taxon>
        <taxon>Bacillati</taxon>
        <taxon>Actinomycetota</taxon>
        <taxon>Actinomycetes</taxon>
        <taxon>Mycobacteriales</taxon>
        <taxon>Dietziaceae</taxon>
        <taxon>Dietzia</taxon>
    </lineage>
</organism>
<comment type="caution">
    <text evidence="3">The sequence shown here is derived from an EMBL/GenBank/DDBJ whole genome shotgun (WGS) entry which is preliminary data.</text>
</comment>
<dbReference type="OrthoDB" id="3748128at2"/>
<keyword evidence="1" id="KW-0732">Signal</keyword>
<evidence type="ECO:0000256" key="1">
    <source>
        <dbReference type="SAM" id="SignalP"/>
    </source>
</evidence>
<evidence type="ECO:0000313" key="3">
    <source>
        <dbReference type="EMBL" id="PAY22071.1"/>
    </source>
</evidence>
<dbReference type="InterPro" id="IPR058334">
    <property type="entry name" value="DUF8021"/>
</dbReference>